<dbReference type="InterPro" id="IPR007632">
    <property type="entry name" value="Anoctamin"/>
</dbReference>
<comment type="subcellular location">
    <subcellularLocation>
        <location evidence="1 6">Membrane</location>
        <topology evidence="1 6">Multi-pass membrane protein</topology>
    </subcellularLocation>
</comment>
<evidence type="ECO:0000256" key="6">
    <source>
        <dbReference type="RuleBase" id="RU280814"/>
    </source>
</evidence>
<dbReference type="GO" id="GO:0016020">
    <property type="term" value="C:membrane"/>
    <property type="evidence" value="ECO:0007669"/>
    <property type="project" value="UniProtKB-SubCell"/>
</dbReference>
<reference evidence="8" key="1">
    <citation type="submission" date="2017-11" db="EMBL/GenBank/DDBJ databases">
        <title>The sensing device of the deep-sea amphipod.</title>
        <authorList>
            <person name="Kobayashi H."/>
            <person name="Nagahama T."/>
            <person name="Arai W."/>
            <person name="Sasagawa Y."/>
            <person name="Umeda M."/>
            <person name="Hayashi T."/>
            <person name="Nikaido I."/>
            <person name="Watanabe H."/>
            <person name="Oguri K."/>
            <person name="Kitazato H."/>
            <person name="Fujioka K."/>
            <person name="Kido Y."/>
            <person name="Takami H."/>
        </authorList>
    </citation>
    <scope>NUCLEOTIDE SEQUENCE</scope>
    <source>
        <tissue evidence="8">Whole body</tissue>
    </source>
</reference>
<dbReference type="PANTHER" id="PTHR12308:SF73">
    <property type="entry name" value="ANOCTAMIN"/>
    <property type="match status" value="1"/>
</dbReference>
<keyword evidence="5 6" id="KW-0472">Membrane</keyword>
<name>A0A6A7G539_9CRUS</name>
<feature type="transmembrane region" description="Helical" evidence="6">
    <location>
        <begin position="292"/>
        <end position="311"/>
    </location>
</feature>
<proteinExistence type="evidence at transcript level"/>
<dbReference type="AlphaFoldDB" id="A0A6A7G539"/>
<feature type="transmembrane region" description="Helical" evidence="6">
    <location>
        <begin position="601"/>
        <end position="624"/>
    </location>
</feature>
<evidence type="ECO:0000256" key="1">
    <source>
        <dbReference type="ARBA" id="ARBA00004141"/>
    </source>
</evidence>
<evidence type="ECO:0000256" key="4">
    <source>
        <dbReference type="ARBA" id="ARBA00022989"/>
    </source>
</evidence>
<comment type="similarity">
    <text evidence="2 6">Belongs to the anoctamin family.</text>
</comment>
<feature type="domain" description="Anoctamin transmembrane" evidence="7">
    <location>
        <begin position="245"/>
        <end position="686"/>
    </location>
</feature>
<evidence type="ECO:0000256" key="5">
    <source>
        <dbReference type="ARBA" id="ARBA00023136"/>
    </source>
</evidence>
<dbReference type="GO" id="GO:0005254">
    <property type="term" value="F:chloride channel activity"/>
    <property type="evidence" value="ECO:0007669"/>
    <property type="project" value="TreeGrafter"/>
</dbReference>
<keyword evidence="4 6" id="KW-1133">Transmembrane helix</keyword>
<feature type="transmembrane region" description="Helical" evidence="6">
    <location>
        <begin position="253"/>
        <end position="280"/>
    </location>
</feature>
<keyword evidence="3 6" id="KW-0812">Transmembrane</keyword>
<feature type="transmembrane region" description="Helical" evidence="6">
    <location>
        <begin position="438"/>
        <end position="460"/>
    </location>
</feature>
<dbReference type="EMBL" id="IACT01005862">
    <property type="protein sequence ID" value="LAC25005.1"/>
    <property type="molecule type" value="mRNA"/>
</dbReference>
<dbReference type="InterPro" id="IPR049452">
    <property type="entry name" value="Anoctamin_TM"/>
</dbReference>
<protein>
    <recommendedName>
        <fullName evidence="6">Anoctamin</fullName>
    </recommendedName>
</protein>
<dbReference type="PANTHER" id="PTHR12308">
    <property type="entry name" value="ANOCTAMIN"/>
    <property type="match status" value="1"/>
</dbReference>
<feature type="transmembrane region" description="Helical" evidence="6">
    <location>
        <begin position="364"/>
        <end position="387"/>
    </location>
</feature>
<evidence type="ECO:0000256" key="3">
    <source>
        <dbReference type="ARBA" id="ARBA00022692"/>
    </source>
</evidence>
<feature type="transmembrane region" description="Helical" evidence="6">
    <location>
        <begin position="553"/>
        <end position="580"/>
    </location>
</feature>
<evidence type="ECO:0000256" key="2">
    <source>
        <dbReference type="ARBA" id="ARBA00009671"/>
    </source>
</evidence>
<accession>A0A6A7G539</accession>
<feature type="transmembrane region" description="Helical" evidence="6">
    <location>
        <begin position="651"/>
        <end position="672"/>
    </location>
</feature>
<feature type="transmembrane region" description="Helical" evidence="6">
    <location>
        <begin position="399"/>
        <end position="417"/>
    </location>
</feature>
<organism evidence="8">
    <name type="scientific">Hirondellea gigas</name>
    <dbReference type="NCBI Taxonomy" id="1518452"/>
    <lineage>
        <taxon>Eukaryota</taxon>
        <taxon>Metazoa</taxon>
        <taxon>Ecdysozoa</taxon>
        <taxon>Arthropoda</taxon>
        <taxon>Crustacea</taxon>
        <taxon>Multicrustacea</taxon>
        <taxon>Malacostraca</taxon>
        <taxon>Eumalacostraca</taxon>
        <taxon>Peracarida</taxon>
        <taxon>Amphipoda</taxon>
        <taxon>Amphilochidea</taxon>
        <taxon>Lysianassida</taxon>
        <taxon>Lysianassidira</taxon>
        <taxon>Lysianassoidea</taxon>
        <taxon>Lysianassidae</taxon>
        <taxon>Hirondellea</taxon>
    </lineage>
</organism>
<evidence type="ECO:0000313" key="8">
    <source>
        <dbReference type="EMBL" id="LAC25005.1"/>
    </source>
</evidence>
<dbReference type="Pfam" id="PF04547">
    <property type="entry name" value="Anoctamin"/>
    <property type="match status" value="1"/>
</dbReference>
<sequence>MEFIPESSFGKQSFSWTYCMVFSLGTEDSVCEENNESDKKDSEEQQSEQKPELNRLFLEKVMSTLASLQEAGLCYTCYKSIQEDEIYCLIGISEQRCKVEAERSGYELMLNVDLALDFGLKLNCRLASVTLDDNDSNCTKDHWENIYLKYEKSDHDQESIYCRYDDDENYPNSLFTSSDRLKLIVSVVEADVVVGGAGLQIGHDLLNENHPINAFFPLHQDSVKKELESEWNPFLNWCSNPYNRIRDYFGEYFALYFVFLWAYQKWLILLAVVGIPFTILQFQVGFHNNVPGMWILSVVVSIWACLFIKHWKRTEAKYRSRWGQTHFLLTEQPRPEFNGEYKSSVVTGQLMSEFSTFERLKRMVFSQTIIITTIACVVGVVIGMFVIRHKQRGDEYAQYYLGIVNGIQIQVLNYFYGRLAVRLNQYENHRTDSEYENALIAKSFIFKFVNSFNTLFYIAFVKQHIDGCDDNDCQSELRIQLAMVFGTQIILGNLSEMLTPYLTTKWKTRQETKNIGSKSANELVADMTAPERQFLLEEVSSTFDDFDEMIIQFGYVTLFFVAFPLVSIFAIANNCIEVLLDSRKFLRLCRRPEPRGVYSIGTWYAILQILAVIAVVTNVAVVTFTSGQLRDFSGFHGENVNQNGYSPNTNVWIFVVSEHFLLLFKFCIQYFISDEPESVKNHRARQEYLLQVLVNRVDTTGKEIEIVLEEQLEAGSVDSTKEKTTTNESYEEKLDTLAVGYETTERHWC</sequence>
<evidence type="ECO:0000259" key="7">
    <source>
        <dbReference type="Pfam" id="PF04547"/>
    </source>
</evidence>